<keyword evidence="4" id="KW-1185">Reference proteome</keyword>
<evidence type="ECO:0000313" key="3">
    <source>
        <dbReference type="EMBL" id="MDT9594230.1"/>
    </source>
</evidence>
<dbReference type="InterPro" id="IPR036291">
    <property type="entry name" value="NAD(P)-bd_dom_sf"/>
</dbReference>
<sequence>MSGTQEFAGRTALVTGAASGLGRAIAVDLAANGANVVLTDVNETALVEAVGEIEAAGGSAAYVVQDTSDAEQVEAGVAFAIERFGALHHAVNNAGVASRVAAPTGELDLDDYRRVIDINLHGVVYGLRHQIPAIIAAGGGSIVNMASMHAFVGAPNNTPYVASKHAVAGVTKNAAVEYGPAGVRINAVAPGNVWTPLMETLPTELVDEITAKHPIGRVGRPEEIAYLVTFLLSDRASFITGSIHTADGGYTAV</sequence>
<comment type="similarity">
    <text evidence="1">Belongs to the short-chain dehydrogenases/reductases (SDR) family.</text>
</comment>
<proteinExistence type="inferred from homology"/>
<dbReference type="RefSeq" id="WP_315733768.1">
    <property type="nucleotide sequence ID" value="NZ_JAVYII010000006.1"/>
</dbReference>
<dbReference type="InterPro" id="IPR020904">
    <property type="entry name" value="Sc_DH/Rdtase_CS"/>
</dbReference>
<keyword evidence="2" id="KW-0560">Oxidoreductase</keyword>
<gene>
    <name evidence="3" type="ORF">RDV89_14195</name>
</gene>
<evidence type="ECO:0000256" key="1">
    <source>
        <dbReference type="ARBA" id="ARBA00006484"/>
    </source>
</evidence>
<dbReference type="EMBL" id="JAVYII010000006">
    <property type="protein sequence ID" value="MDT9594230.1"/>
    <property type="molecule type" value="Genomic_DNA"/>
</dbReference>
<dbReference type="PANTHER" id="PTHR24321:SF8">
    <property type="entry name" value="ESTRADIOL 17-BETA-DEHYDROGENASE 8-RELATED"/>
    <property type="match status" value="1"/>
</dbReference>
<reference evidence="3 4" key="1">
    <citation type="submission" date="2023-08" db="EMBL/GenBank/DDBJ databases">
        <title>Nocardioides seae sp. nov., a bacterium isolated from a soil.</title>
        <authorList>
            <person name="Wang X."/>
        </authorList>
    </citation>
    <scope>NUCLEOTIDE SEQUENCE [LARGE SCALE GENOMIC DNA]</scope>
    <source>
        <strain evidence="3 4">YZH12</strain>
    </source>
</reference>
<dbReference type="SUPFAM" id="SSF51735">
    <property type="entry name" value="NAD(P)-binding Rossmann-fold domains"/>
    <property type="match status" value="1"/>
</dbReference>
<dbReference type="Gene3D" id="3.40.50.720">
    <property type="entry name" value="NAD(P)-binding Rossmann-like Domain"/>
    <property type="match status" value="1"/>
</dbReference>
<dbReference type="Pfam" id="PF13561">
    <property type="entry name" value="adh_short_C2"/>
    <property type="match status" value="1"/>
</dbReference>
<evidence type="ECO:0000313" key="4">
    <source>
        <dbReference type="Proteomes" id="UP001268542"/>
    </source>
</evidence>
<dbReference type="PROSITE" id="PS00061">
    <property type="entry name" value="ADH_SHORT"/>
    <property type="match status" value="1"/>
</dbReference>
<dbReference type="NCBIfam" id="NF005559">
    <property type="entry name" value="PRK07231.1"/>
    <property type="match status" value="1"/>
</dbReference>
<comment type="caution">
    <text evidence="3">The sequence shown here is derived from an EMBL/GenBank/DDBJ whole genome shotgun (WGS) entry which is preliminary data.</text>
</comment>
<dbReference type="PANTHER" id="PTHR24321">
    <property type="entry name" value="DEHYDROGENASES, SHORT CHAIN"/>
    <property type="match status" value="1"/>
</dbReference>
<dbReference type="PRINTS" id="PR00081">
    <property type="entry name" value="GDHRDH"/>
</dbReference>
<evidence type="ECO:0000256" key="2">
    <source>
        <dbReference type="ARBA" id="ARBA00023002"/>
    </source>
</evidence>
<dbReference type="PRINTS" id="PR00080">
    <property type="entry name" value="SDRFAMILY"/>
</dbReference>
<dbReference type="Proteomes" id="UP001268542">
    <property type="component" value="Unassembled WGS sequence"/>
</dbReference>
<accession>A0ABU3PYC0</accession>
<organism evidence="3 4">
    <name type="scientific">Nocardioides imazamoxiresistens</name>
    <dbReference type="NCBI Taxonomy" id="3231893"/>
    <lineage>
        <taxon>Bacteria</taxon>
        <taxon>Bacillati</taxon>
        <taxon>Actinomycetota</taxon>
        <taxon>Actinomycetes</taxon>
        <taxon>Propionibacteriales</taxon>
        <taxon>Nocardioidaceae</taxon>
        <taxon>Nocardioides</taxon>
    </lineage>
</organism>
<dbReference type="InterPro" id="IPR002347">
    <property type="entry name" value="SDR_fam"/>
</dbReference>
<protein>
    <submittedName>
        <fullName evidence="3">SDR family oxidoreductase</fullName>
    </submittedName>
</protein>
<dbReference type="CDD" id="cd05233">
    <property type="entry name" value="SDR_c"/>
    <property type="match status" value="1"/>
</dbReference>
<name>A0ABU3PYC0_9ACTN</name>